<evidence type="ECO:0000313" key="2">
    <source>
        <dbReference type="Proteomes" id="UP000818323"/>
    </source>
</evidence>
<dbReference type="Pfam" id="PF20159">
    <property type="entry name" value="YidB"/>
    <property type="match status" value="1"/>
</dbReference>
<reference evidence="1 2" key="1">
    <citation type="submission" date="2020-01" db="EMBL/GenBank/DDBJ databases">
        <title>Microvirga sp. nov., an arsenate reduction bacterium isolated from Tibet hotspring sediments.</title>
        <authorList>
            <person name="Yuan C.-G."/>
        </authorList>
    </citation>
    <scope>NUCLEOTIDE SEQUENCE [LARGE SCALE GENOMIC DNA]</scope>
    <source>
        <strain evidence="1 2">SYSU G3D203</strain>
    </source>
</reference>
<dbReference type="Proteomes" id="UP000818323">
    <property type="component" value="Unassembled WGS sequence"/>
</dbReference>
<protein>
    <submittedName>
        <fullName evidence="1">DUF937 domain-containing protein</fullName>
    </submittedName>
</protein>
<dbReference type="InterPro" id="IPR045372">
    <property type="entry name" value="YidB"/>
</dbReference>
<gene>
    <name evidence="1" type="ORF">GR303_01550</name>
</gene>
<proteinExistence type="predicted"/>
<organism evidence="1 2">
    <name type="scientific">Microvirga arsenatis</name>
    <dbReference type="NCBI Taxonomy" id="2692265"/>
    <lineage>
        <taxon>Bacteria</taxon>
        <taxon>Pseudomonadati</taxon>
        <taxon>Pseudomonadota</taxon>
        <taxon>Alphaproteobacteria</taxon>
        <taxon>Hyphomicrobiales</taxon>
        <taxon>Methylobacteriaceae</taxon>
        <taxon>Microvirga</taxon>
    </lineage>
</organism>
<dbReference type="InterPro" id="IPR027405">
    <property type="entry name" value="YidB-like"/>
</dbReference>
<accession>A0ABW9YX01</accession>
<comment type="caution">
    <text evidence="1">The sequence shown here is derived from an EMBL/GenBank/DDBJ whole genome shotgun (WGS) entry which is preliminary data.</text>
</comment>
<dbReference type="RefSeq" id="WP_161721643.1">
    <property type="nucleotide sequence ID" value="NZ_JAAAXI010000002.1"/>
</dbReference>
<keyword evidence="2" id="KW-1185">Reference proteome</keyword>
<dbReference type="SUPFAM" id="SSF140804">
    <property type="entry name" value="YidB-like"/>
    <property type="match status" value="1"/>
</dbReference>
<dbReference type="EMBL" id="JAAAXJ010000001">
    <property type="protein sequence ID" value="NBJ23044.1"/>
    <property type="molecule type" value="Genomic_DNA"/>
</dbReference>
<evidence type="ECO:0000313" key="1">
    <source>
        <dbReference type="EMBL" id="NBJ23044.1"/>
    </source>
</evidence>
<dbReference type="Gene3D" id="1.10.10.690">
    <property type="entry name" value="YidB-like"/>
    <property type="match status" value="1"/>
</dbReference>
<sequence>MGLLEQVLGNVLGGRSGGGMMGGGLGGALGGALGGRSGGGGMSPIMMAVLALLAQKAMSGRGSSGGLGDLLGGGGGGLGGLLGGGSGGLGGLLGGSGGGLNGGILANGLGGLLDSFQRSGHGDIANSWVGTGENRSIAPNQLEEALGPDTVSELSQQTGMPQQDLLSQLSQVLPGVVDQLTPEGRLPREDELDRY</sequence>
<name>A0ABW9YX01_9HYPH</name>